<keyword evidence="7" id="KW-0539">Nucleus</keyword>
<keyword evidence="5" id="KW-0805">Transcription regulation</keyword>
<accession>A0A2G5I801</accession>
<dbReference type="OrthoDB" id="5600085at2759"/>
<keyword evidence="2" id="KW-0479">Metal-binding</keyword>
<dbReference type="GO" id="GO:0006878">
    <property type="term" value="P:intracellular copper ion homeostasis"/>
    <property type="evidence" value="ECO:0007669"/>
    <property type="project" value="TreeGrafter"/>
</dbReference>
<dbReference type="EMBL" id="LKMD01000100">
    <property type="protein sequence ID" value="PIB00634.1"/>
    <property type="molecule type" value="Genomic_DNA"/>
</dbReference>
<dbReference type="PRINTS" id="PR00617">
    <property type="entry name" value="COPPERFIST"/>
</dbReference>
<dbReference type="Pfam" id="PF00649">
    <property type="entry name" value="Copper-fist"/>
    <property type="match status" value="1"/>
</dbReference>
<reference evidence="10 12" key="1">
    <citation type="submission" date="2015-10" db="EMBL/GenBank/DDBJ databases">
        <title>The cercosporin biosynthetic gene cluster was horizontally transferred to several fungal lineages and shown to be expanded in Cercospora beticola based on microsynteny with recipient genomes.</title>
        <authorList>
            <person name="De Jonge R."/>
            <person name="Ebert M.K."/>
            <person name="Suttle J.C."/>
            <person name="Jurick Ii W.M."/>
            <person name="Secor G.A."/>
            <person name="Thomma B.P."/>
            <person name="Van De Peer Y."/>
            <person name="Bolton M.D."/>
        </authorList>
    </citation>
    <scope>NUCLEOTIDE SEQUENCE [LARGE SCALE GENOMIC DNA]</scope>
    <source>
        <strain evidence="10 12">09-40</strain>
    </source>
</reference>
<dbReference type="Proteomes" id="UP001302367">
    <property type="component" value="Chromosome 1"/>
</dbReference>
<evidence type="ECO:0000313" key="11">
    <source>
        <dbReference type="EMBL" id="WPA96486.1"/>
    </source>
</evidence>
<dbReference type="GO" id="GO:0006879">
    <property type="term" value="P:intracellular iron ion homeostasis"/>
    <property type="evidence" value="ECO:0007669"/>
    <property type="project" value="TreeGrafter"/>
</dbReference>
<dbReference type="InterPro" id="IPR001083">
    <property type="entry name" value="Cu_fist_DNA-bd_dom"/>
</dbReference>
<feature type="compositionally biased region" description="Polar residues" evidence="8">
    <location>
        <begin position="498"/>
        <end position="521"/>
    </location>
</feature>
<organism evidence="10 12">
    <name type="scientific">Cercospora beticola</name>
    <name type="common">Sugarbeet leaf spot fungus</name>
    <dbReference type="NCBI Taxonomy" id="122368"/>
    <lineage>
        <taxon>Eukaryota</taxon>
        <taxon>Fungi</taxon>
        <taxon>Dikarya</taxon>
        <taxon>Ascomycota</taxon>
        <taxon>Pezizomycotina</taxon>
        <taxon>Dothideomycetes</taxon>
        <taxon>Dothideomycetidae</taxon>
        <taxon>Mycosphaerellales</taxon>
        <taxon>Mycosphaerellaceae</taxon>
        <taxon>Cercospora</taxon>
    </lineage>
</organism>
<proteinExistence type="predicted"/>
<evidence type="ECO:0000313" key="10">
    <source>
        <dbReference type="EMBL" id="PIB00634.1"/>
    </source>
</evidence>
<evidence type="ECO:0000256" key="4">
    <source>
        <dbReference type="ARBA" id="ARBA00023008"/>
    </source>
</evidence>
<dbReference type="SUPFAM" id="SSF57879">
    <property type="entry name" value="Zinc domain conserved in yeast copper-regulated transcription factors"/>
    <property type="match status" value="1"/>
</dbReference>
<keyword evidence="3" id="KW-0862">Zinc</keyword>
<evidence type="ECO:0000256" key="3">
    <source>
        <dbReference type="ARBA" id="ARBA00022833"/>
    </source>
</evidence>
<sequence>MVVKEDGTKWACQSCLKGHRVSGCNHTDRELTLVPKKGRPVTQCQHCRLERKKRSAHVKCDCGEAEKPHHPKEKCIHLREAEERAKAGFHDDTHIKQEDDAAHLVAVAEEQGCCCHHGGKCSCSLIKREPANKGSSPPHGPAVPKPRLETTKSDGSITVFANGHHKPVHRKNHAAHECGMPYKMPLPRAHTDNNVSQAARRSVDSLPLQTASLFEPSNAAPAAKMPLGAMARRMSKSEQPSPKLSGIGTSSVGLSDATLSAIDFSTLGPILTNQSVESCTSESISFPAFEPMSGVADGSYDPWSILPTTDSMPNNDPFGVWTSQFDSSNVAQPALTAASSGTQSEIDEIPTVDDLYGLAMPSIQEDVATFPLDSAMNDTNNVNRRSLPPNFFGNADFNMSNMGNEWGMPAGDGFGTSTNKIKAESTAQGSPYAQWPTTSFGTSAASRTASVTAGGRPQSQSVGPANAPSDDLMKQLFPGIEVNDNQFSIGSSGAEGHQASQTLSGTTSPPNSQLMDTSHSPNNFGFVSQSWSDGSLSVPVDAFSDPYNLESGYDSSFPSAWSYQ</sequence>
<feature type="compositionally biased region" description="Polar residues" evidence="8">
    <location>
        <begin position="425"/>
        <end position="440"/>
    </location>
</feature>
<dbReference type="PANTHER" id="PTHR28088">
    <property type="entry name" value="TRANSCRIPTIONAL ACTIVATOR HAA1-RELATED"/>
    <property type="match status" value="1"/>
</dbReference>
<evidence type="ECO:0000256" key="7">
    <source>
        <dbReference type="ARBA" id="ARBA00023242"/>
    </source>
</evidence>
<gene>
    <name evidence="10" type="ORF">CB0940_01061</name>
    <name evidence="11" type="ORF">RHO25_001093</name>
</gene>
<dbReference type="InterPro" id="IPR051763">
    <property type="entry name" value="Copper_Homeo_Regul"/>
</dbReference>
<dbReference type="InterPro" id="IPR036395">
    <property type="entry name" value="Cu_fist_DNA-bd_dom_sf"/>
</dbReference>
<keyword evidence="6" id="KW-0804">Transcription</keyword>
<dbReference type="GO" id="GO:0005634">
    <property type="term" value="C:nucleus"/>
    <property type="evidence" value="ECO:0007669"/>
    <property type="project" value="UniProtKB-SubCell"/>
</dbReference>
<dbReference type="PROSITE" id="PS50073">
    <property type="entry name" value="COPPER_FIST_2"/>
    <property type="match status" value="1"/>
</dbReference>
<dbReference type="AlphaFoldDB" id="A0A2G5I801"/>
<dbReference type="EMBL" id="CP134184">
    <property type="protein sequence ID" value="WPA96486.1"/>
    <property type="molecule type" value="Genomic_DNA"/>
</dbReference>
<feature type="domain" description="Copper-fist" evidence="9">
    <location>
        <begin position="2"/>
        <end position="41"/>
    </location>
</feature>
<dbReference type="Proteomes" id="UP000230605">
    <property type="component" value="Chromosome 1"/>
</dbReference>
<feature type="region of interest" description="Disordered" evidence="8">
    <location>
        <begin position="130"/>
        <end position="152"/>
    </location>
</feature>
<dbReference type="GO" id="GO:0005507">
    <property type="term" value="F:copper ion binding"/>
    <property type="evidence" value="ECO:0007669"/>
    <property type="project" value="InterPro"/>
</dbReference>
<feature type="compositionally biased region" description="Low complexity" evidence="8">
    <location>
        <begin position="441"/>
        <end position="455"/>
    </location>
</feature>
<feature type="region of interest" description="Disordered" evidence="8">
    <location>
        <begin position="486"/>
        <end position="521"/>
    </location>
</feature>
<dbReference type="FunFam" id="3.90.430.10:FF:000001">
    <property type="entry name" value="Copper fist DNA-binding protein"/>
    <property type="match status" value="1"/>
</dbReference>
<dbReference type="SMART" id="SM01090">
    <property type="entry name" value="Copper-fist"/>
    <property type="match status" value="1"/>
</dbReference>
<name>A0A2G5I801_CERBT</name>
<dbReference type="GO" id="GO:0000981">
    <property type="term" value="F:DNA-binding transcription factor activity, RNA polymerase II-specific"/>
    <property type="evidence" value="ECO:0007669"/>
    <property type="project" value="TreeGrafter"/>
</dbReference>
<feature type="region of interest" description="Disordered" evidence="8">
    <location>
        <begin position="425"/>
        <end position="472"/>
    </location>
</feature>
<evidence type="ECO:0000256" key="8">
    <source>
        <dbReference type="SAM" id="MobiDB-lite"/>
    </source>
</evidence>
<evidence type="ECO:0000313" key="12">
    <source>
        <dbReference type="Proteomes" id="UP000230605"/>
    </source>
</evidence>
<comment type="subcellular location">
    <subcellularLocation>
        <location evidence="1">Nucleus</location>
    </subcellularLocation>
</comment>
<keyword evidence="4" id="KW-0186">Copper</keyword>
<dbReference type="GO" id="GO:0045944">
    <property type="term" value="P:positive regulation of transcription by RNA polymerase II"/>
    <property type="evidence" value="ECO:0007669"/>
    <property type="project" value="TreeGrafter"/>
</dbReference>
<dbReference type="GO" id="GO:0000978">
    <property type="term" value="F:RNA polymerase II cis-regulatory region sequence-specific DNA binding"/>
    <property type="evidence" value="ECO:0007669"/>
    <property type="project" value="TreeGrafter"/>
</dbReference>
<dbReference type="PANTHER" id="PTHR28088:SF5">
    <property type="entry name" value="TRANSCRIPTIONAL ACTIVATOR HAA1-RELATED"/>
    <property type="match status" value="1"/>
</dbReference>
<evidence type="ECO:0000256" key="6">
    <source>
        <dbReference type="ARBA" id="ARBA00023163"/>
    </source>
</evidence>
<protein>
    <submittedName>
        <fullName evidence="10">Copper resistance protein</fullName>
    </submittedName>
</protein>
<evidence type="ECO:0000313" key="13">
    <source>
        <dbReference type="Proteomes" id="UP001302367"/>
    </source>
</evidence>
<evidence type="ECO:0000259" key="9">
    <source>
        <dbReference type="PROSITE" id="PS50073"/>
    </source>
</evidence>
<evidence type="ECO:0000256" key="2">
    <source>
        <dbReference type="ARBA" id="ARBA00022723"/>
    </source>
</evidence>
<evidence type="ECO:0000256" key="5">
    <source>
        <dbReference type="ARBA" id="ARBA00023015"/>
    </source>
</evidence>
<dbReference type="SMART" id="SM00412">
    <property type="entry name" value="Cu_FIST"/>
    <property type="match status" value="1"/>
</dbReference>
<reference evidence="11 13" key="2">
    <citation type="submission" date="2023-09" db="EMBL/GenBank/DDBJ databases">
        <title>Complete-Gapless Cercospora beticola genome.</title>
        <authorList>
            <person name="Wyatt N.A."/>
            <person name="Spanner R.E."/>
            <person name="Bolton M.D."/>
        </authorList>
    </citation>
    <scope>NUCLEOTIDE SEQUENCE [LARGE SCALE GENOMIC DNA]</scope>
    <source>
        <strain evidence="11">Cb09-40</strain>
    </source>
</reference>
<keyword evidence="13" id="KW-1185">Reference proteome</keyword>
<evidence type="ECO:0000256" key="1">
    <source>
        <dbReference type="ARBA" id="ARBA00004123"/>
    </source>
</evidence>
<dbReference type="Gene3D" id="3.90.430.10">
    <property type="entry name" value="Copper fist DNA-binding domain"/>
    <property type="match status" value="1"/>
</dbReference>